<evidence type="ECO:0000313" key="1">
    <source>
        <dbReference type="EMBL" id="JAH68369.1"/>
    </source>
</evidence>
<reference evidence="1" key="2">
    <citation type="journal article" date="2015" name="Fish Shellfish Immunol.">
        <title>Early steps in the European eel (Anguilla anguilla)-Vibrio vulnificus interaction in the gills: Role of the RtxA13 toxin.</title>
        <authorList>
            <person name="Callol A."/>
            <person name="Pajuelo D."/>
            <person name="Ebbesson L."/>
            <person name="Teles M."/>
            <person name="MacKenzie S."/>
            <person name="Amaro C."/>
        </authorList>
    </citation>
    <scope>NUCLEOTIDE SEQUENCE</scope>
</reference>
<proteinExistence type="predicted"/>
<dbReference type="AlphaFoldDB" id="A0A0E9UR78"/>
<dbReference type="EMBL" id="GBXM01040208">
    <property type="protein sequence ID" value="JAH68369.1"/>
    <property type="molecule type" value="Transcribed_RNA"/>
</dbReference>
<protein>
    <submittedName>
        <fullName evidence="1">Uncharacterized protein</fullName>
    </submittedName>
</protein>
<reference evidence="1" key="1">
    <citation type="submission" date="2014-11" db="EMBL/GenBank/DDBJ databases">
        <authorList>
            <person name="Amaro Gonzalez C."/>
        </authorList>
    </citation>
    <scope>NUCLEOTIDE SEQUENCE</scope>
</reference>
<organism evidence="1">
    <name type="scientific">Anguilla anguilla</name>
    <name type="common">European freshwater eel</name>
    <name type="synonym">Muraena anguilla</name>
    <dbReference type="NCBI Taxonomy" id="7936"/>
    <lineage>
        <taxon>Eukaryota</taxon>
        <taxon>Metazoa</taxon>
        <taxon>Chordata</taxon>
        <taxon>Craniata</taxon>
        <taxon>Vertebrata</taxon>
        <taxon>Euteleostomi</taxon>
        <taxon>Actinopterygii</taxon>
        <taxon>Neopterygii</taxon>
        <taxon>Teleostei</taxon>
        <taxon>Anguilliformes</taxon>
        <taxon>Anguillidae</taxon>
        <taxon>Anguilla</taxon>
    </lineage>
</organism>
<name>A0A0E9UR78_ANGAN</name>
<sequence>MIPDVELQVEIWFEDTVLISSNENSGKMQFKLVCSQSGRRLTVILLSWL</sequence>
<accession>A0A0E9UR78</accession>